<evidence type="ECO:0000313" key="2">
    <source>
        <dbReference type="EMBL" id="RSM05408.1"/>
    </source>
</evidence>
<proteinExistence type="predicted"/>
<reference evidence="2 3" key="1">
    <citation type="submission" date="2017-06" db="EMBL/GenBank/DDBJ databases">
        <title>Cmopartive genomic analysis of Ambrosia Fusariam Clade fungi.</title>
        <authorList>
            <person name="Stajich J.E."/>
            <person name="Carrillo J."/>
            <person name="Kijimoto T."/>
            <person name="Eskalen A."/>
            <person name="O'Donnell K."/>
            <person name="Kasson M."/>
        </authorList>
    </citation>
    <scope>NUCLEOTIDE SEQUENCE [LARGE SCALE GENOMIC DNA]</scope>
    <source>
        <strain evidence="2 3">NRRL 20438</strain>
    </source>
</reference>
<dbReference type="PANTHER" id="PTHR33112">
    <property type="entry name" value="DOMAIN PROTEIN, PUTATIVE-RELATED"/>
    <property type="match status" value="1"/>
</dbReference>
<accession>A0A428TTM5</accession>
<sequence length="144" mass="15907">MPIKTTTKTKSLLENSLSEDLLPRTFRDALNITRPLGIRYLWIDSLCIIQDDPEDWQAEAVQNDTYLGSANNIAASDALDSTQGCFPEENDAVDSVTESSLDPSDRAVIEGPGPHVFVYQQQGQQQGQLLSTMIRSQGRTPPKL</sequence>
<gene>
    <name evidence="2" type="ORF">CDV31_009560</name>
</gene>
<dbReference type="InterPro" id="IPR010730">
    <property type="entry name" value="HET"/>
</dbReference>
<protein>
    <recommendedName>
        <fullName evidence="1">Heterokaryon incompatibility domain-containing protein</fullName>
    </recommendedName>
</protein>
<dbReference type="PANTHER" id="PTHR33112:SF10">
    <property type="entry name" value="TOL"/>
    <property type="match status" value="1"/>
</dbReference>
<dbReference type="AlphaFoldDB" id="A0A428TTM5"/>
<evidence type="ECO:0000313" key="3">
    <source>
        <dbReference type="Proteomes" id="UP000288429"/>
    </source>
</evidence>
<keyword evidence="3" id="KW-1185">Reference proteome</keyword>
<organism evidence="2 3">
    <name type="scientific">Fusarium ambrosium</name>
    <dbReference type="NCBI Taxonomy" id="131363"/>
    <lineage>
        <taxon>Eukaryota</taxon>
        <taxon>Fungi</taxon>
        <taxon>Dikarya</taxon>
        <taxon>Ascomycota</taxon>
        <taxon>Pezizomycotina</taxon>
        <taxon>Sordariomycetes</taxon>
        <taxon>Hypocreomycetidae</taxon>
        <taxon>Hypocreales</taxon>
        <taxon>Nectriaceae</taxon>
        <taxon>Fusarium</taxon>
        <taxon>Fusarium solani species complex</taxon>
    </lineage>
</organism>
<dbReference type="EMBL" id="NIZV01000138">
    <property type="protein sequence ID" value="RSM05408.1"/>
    <property type="molecule type" value="Genomic_DNA"/>
</dbReference>
<dbReference type="Proteomes" id="UP000288429">
    <property type="component" value="Unassembled WGS sequence"/>
</dbReference>
<name>A0A428TTM5_9HYPO</name>
<dbReference type="Pfam" id="PF06985">
    <property type="entry name" value="HET"/>
    <property type="match status" value="1"/>
</dbReference>
<feature type="domain" description="Heterokaryon incompatibility" evidence="1">
    <location>
        <begin position="11"/>
        <end position="90"/>
    </location>
</feature>
<evidence type="ECO:0000259" key="1">
    <source>
        <dbReference type="Pfam" id="PF06985"/>
    </source>
</evidence>
<comment type="caution">
    <text evidence="2">The sequence shown here is derived from an EMBL/GenBank/DDBJ whole genome shotgun (WGS) entry which is preliminary data.</text>
</comment>